<name>A0A0B7KLM3_BIOOC</name>
<feature type="domain" description="NmrA-like" evidence="3">
    <location>
        <begin position="5"/>
        <end position="222"/>
    </location>
</feature>
<dbReference type="InterPro" id="IPR036291">
    <property type="entry name" value="NAD(P)-bd_dom_sf"/>
</dbReference>
<dbReference type="EMBL" id="CDPU01000064">
    <property type="protein sequence ID" value="CEO56282.1"/>
    <property type="molecule type" value="Genomic_DNA"/>
</dbReference>
<dbReference type="Gene3D" id="3.40.50.720">
    <property type="entry name" value="NAD(P)-binding Rossmann-like Domain"/>
    <property type="match status" value="1"/>
</dbReference>
<evidence type="ECO:0000256" key="1">
    <source>
        <dbReference type="ARBA" id="ARBA00022857"/>
    </source>
</evidence>
<evidence type="ECO:0000256" key="2">
    <source>
        <dbReference type="ARBA" id="ARBA00023002"/>
    </source>
</evidence>
<dbReference type="CDD" id="cd05259">
    <property type="entry name" value="PCBER_SDR_a"/>
    <property type="match status" value="1"/>
</dbReference>
<keyword evidence="1" id="KW-0521">NADP</keyword>
<dbReference type="AlphaFoldDB" id="A0A0B7KLM3"/>
<dbReference type="SUPFAM" id="SSF51735">
    <property type="entry name" value="NAD(P)-binding Rossmann-fold domains"/>
    <property type="match status" value="1"/>
</dbReference>
<keyword evidence="2" id="KW-0560">Oxidoreductase</keyword>
<reference evidence="4" key="1">
    <citation type="submission" date="2015-01" db="EMBL/GenBank/DDBJ databases">
        <authorList>
            <person name="Durling Mikael"/>
        </authorList>
    </citation>
    <scope>NUCLEOTIDE SEQUENCE</scope>
</reference>
<dbReference type="InterPro" id="IPR045312">
    <property type="entry name" value="PCBER-like"/>
</dbReference>
<evidence type="ECO:0000259" key="3">
    <source>
        <dbReference type="Pfam" id="PF05368"/>
    </source>
</evidence>
<dbReference type="GO" id="GO:0016491">
    <property type="term" value="F:oxidoreductase activity"/>
    <property type="evidence" value="ECO:0007669"/>
    <property type="project" value="UniProtKB-KW"/>
</dbReference>
<dbReference type="InterPro" id="IPR008030">
    <property type="entry name" value="NmrA-like"/>
</dbReference>
<gene>
    <name evidence="4" type="ORF">BN869_000012340_1</name>
</gene>
<dbReference type="InterPro" id="IPR051609">
    <property type="entry name" value="NmrA/Isoflavone_reductase-like"/>
</dbReference>
<dbReference type="Pfam" id="PF05368">
    <property type="entry name" value="NmrA"/>
    <property type="match status" value="1"/>
</dbReference>
<dbReference type="PANTHER" id="PTHR47706:SF1">
    <property type="entry name" value="CIPA-LIKE, PUTATIVE (AFU_ORTHOLOGUE AFUA_1G12460)-RELATED"/>
    <property type="match status" value="1"/>
</dbReference>
<organism evidence="4">
    <name type="scientific">Bionectria ochroleuca</name>
    <name type="common">Gliocladium roseum</name>
    <dbReference type="NCBI Taxonomy" id="29856"/>
    <lineage>
        <taxon>Eukaryota</taxon>
        <taxon>Fungi</taxon>
        <taxon>Dikarya</taxon>
        <taxon>Ascomycota</taxon>
        <taxon>Pezizomycotina</taxon>
        <taxon>Sordariomycetes</taxon>
        <taxon>Hypocreomycetidae</taxon>
        <taxon>Hypocreales</taxon>
        <taxon>Bionectriaceae</taxon>
        <taxon>Clonostachys</taxon>
    </lineage>
</organism>
<evidence type="ECO:0000313" key="4">
    <source>
        <dbReference type="EMBL" id="CEO56282.1"/>
    </source>
</evidence>
<protein>
    <recommendedName>
        <fullName evidence="3">NmrA-like domain-containing protein</fullName>
    </recommendedName>
</protein>
<sequence length="300" mass="32696">MPAIKNVAITGASGNLGKIILDRLNASNKFNVTILRRNGSSSTFPNNIKVVDIDLTSVDDLTAALKGQDAFISAVGTLQIPGQKVLIDAAIAAGVKRFIPSDFGSNLDNPKTRKLPVFAKKIEIQEYLIEKAKADSITYSLVYNSAFLDWGLDHGFLLSHEDGKPKILDGGDRVFSATTLATIGDAVVGILSHPEETQNRAVYVEDAKITQNQLLKIAREATPNKTWEPIQLRVDDLTAQADDRLAQGLFDAQTFIPYLFRAITDPAYGGNFEKTDNELLGIKGLTEEQVAEIVKKVVQQ</sequence>
<dbReference type="PANTHER" id="PTHR47706">
    <property type="entry name" value="NMRA-LIKE FAMILY PROTEIN"/>
    <property type="match status" value="1"/>
</dbReference>
<dbReference type="Gene3D" id="3.90.25.10">
    <property type="entry name" value="UDP-galactose 4-epimerase, domain 1"/>
    <property type="match status" value="1"/>
</dbReference>
<accession>A0A0B7KLM3</accession>
<proteinExistence type="predicted"/>